<dbReference type="InterPro" id="IPR000711">
    <property type="entry name" value="ATPase_OSCP/dsu"/>
</dbReference>
<name>A0ABP7IRL9_9ACTN</name>
<dbReference type="NCBIfam" id="TIGR01145">
    <property type="entry name" value="ATP_synt_delta"/>
    <property type="match status" value="1"/>
</dbReference>
<evidence type="ECO:0000256" key="6">
    <source>
        <dbReference type="ARBA" id="ARBA00023310"/>
    </source>
</evidence>
<dbReference type="NCBIfam" id="NF009967">
    <property type="entry name" value="PRK13430.1"/>
    <property type="match status" value="1"/>
</dbReference>
<keyword evidence="5 7" id="KW-0472">Membrane</keyword>
<dbReference type="HAMAP" id="MF_01416">
    <property type="entry name" value="ATP_synth_delta_bact"/>
    <property type="match status" value="1"/>
</dbReference>
<reference evidence="9" key="1">
    <citation type="journal article" date="2019" name="Int. J. Syst. Evol. Microbiol.">
        <title>The Global Catalogue of Microorganisms (GCM) 10K type strain sequencing project: providing services to taxonomists for standard genome sequencing and annotation.</title>
        <authorList>
            <consortium name="The Broad Institute Genomics Platform"/>
            <consortium name="The Broad Institute Genome Sequencing Center for Infectious Disease"/>
            <person name="Wu L."/>
            <person name="Ma J."/>
        </authorList>
    </citation>
    <scope>NUCLEOTIDE SEQUENCE [LARGE SCALE GENOMIC DNA]</scope>
    <source>
        <strain evidence="9">JCM 16953</strain>
    </source>
</reference>
<keyword evidence="7" id="KW-0139">CF(1)</keyword>
<evidence type="ECO:0000256" key="7">
    <source>
        <dbReference type="HAMAP-Rule" id="MF_01416"/>
    </source>
</evidence>
<keyword evidence="2 7" id="KW-0813">Transport</keyword>
<dbReference type="PANTHER" id="PTHR11910">
    <property type="entry name" value="ATP SYNTHASE DELTA CHAIN"/>
    <property type="match status" value="1"/>
</dbReference>
<keyword evidence="3 7" id="KW-0375">Hydrogen ion transport</keyword>
<keyword evidence="6 7" id="KW-0066">ATP synthesis</keyword>
<evidence type="ECO:0000256" key="3">
    <source>
        <dbReference type="ARBA" id="ARBA00022781"/>
    </source>
</evidence>
<dbReference type="RefSeq" id="WP_344776425.1">
    <property type="nucleotide sequence ID" value="NZ_BAABAH010000010.1"/>
</dbReference>
<sequence length="266" mass="28515">MDFRGASAEAVAELTDELKESPSKKAAAIGEALLSAAETLRQEVAARRFLTDGSIPKEPKVGMIREVFGSRVDEQALDVIVSAVSRRWRHGTDLTDALERLSEVAAVLSSDDPGRLSDELFEVRRLIDHNPALRDALSDPARSTEDKSALVEQVLGDKVQPATVALTRQALLGSYGTVSAALGAYRTLAGEVHGKSVATVHVASPLSDEQFRQLTDGLGQQYGREIHANVVVDPSVIGGLRVEIGNDVIDGTIASRLDETRRRLAG</sequence>
<comment type="function">
    <text evidence="7">This protein is part of the stalk that links CF(0) to CF(1). It either transmits conformational changes from CF(0) to CF(1) or is implicated in proton conduction.</text>
</comment>
<evidence type="ECO:0000256" key="5">
    <source>
        <dbReference type="ARBA" id="ARBA00023136"/>
    </source>
</evidence>
<comment type="caution">
    <text evidence="8">The sequence shown here is derived from an EMBL/GenBank/DDBJ whole genome shotgun (WGS) entry which is preliminary data.</text>
</comment>
<dbReference type="PRINTS" id="PR00125">
    <property type="entry name" value="ATPASEDELTA"/>
</dbReference>
<accession>A0ABP7IRL9</accession>
<keyword evidence="4 7" id="KW-0406">Ion transport</keyword>
<evidence type="ECO:0000256" key="2">
    <source>
        <dbReference type="ARBA" id="ARBA00022448"/>
    </source>
</evidence>
<organism evidence="8 9">
    <name type="scientific">Nocardioides panacisoli</name>
    <dbReference type="NCBI Taxonomy" id="627624"/>
    <lineage>
        <taxon>Bacteria</taxon>
        <taxon>Bacillati</taxon>
        <taxon>Actinomycetota</taxon>
        <taxon>Actinomycetes</taxon>
        <taxon>Propionibacteriales</taxon>
        <taxon>Nocardioidaceae</taxon>
        <taxon>Nocardioides</taxon>
    </lineage>
</organism>
<proteinExistence type="inferred from homology"/>
<gene>
    <name evidence="7" type="primary">atpH</name>
    <name evidence="8" type="ORF">GCM10022242_27790</name>
</gene>
<comment type="subcellular location">
    <subcellularLocation>
        <location evidence="7">Cell membrane</location>
        <topology evidence="7">Peripheral membrane protein</topology>
    </subcellularLocation>
    <subcellularLocation>
        <location evidence="1">Membrane</location>
    </subcellularLocation>
</comment>
<keyword evidence="9" id="KW-1185">Reference proteome</keyword>
<evidence type="ECO:0000256" key="1">
    <source>
        <dbReference type="ARBA" id="ARBA00004370"/>
    </source>
</evidence>
<dbReference type="EMBL" id="BAABAH010000010">
    <property type="protein sequence ID" value="GAA3824851.1"/>
    <property type="molecule type" value="Genomic_DNA"/>
</dbReference>
<keyword evidence="7" id="KW-1003">Cell membrane</keyword>
<evidence type="ECO:0000313" key="8">
    <source>
        <dbReference type="EMBL" id="GAA3824851.1"/>
    </source>
</evidence>
<dbReference type="Proteomes" id="UP001501821">
    <property type="component" value="Unassembled WGS sequence"/>
</dbReference>
<evidence type="ECO:0000256" key="4">
    <source>
        <dbReference type="ARBA" id="ARBA00023065"/>
    </source>
</evidence>
<comment type="function">
    <text evidence="7">F(1)F(0) ATP synthase produces ATP from ADP in the presence of a proton or sodium gradient. F-type ATPases consist of two structural domains, F(1) containing the extramembraneous catalytic core and F(0) containing the membrane proton channel, linked together by a central stalk and a peripheral stalk. During catalysis, ATP synthesis in the catalytic domain of F(1) is coupled via a rotary mechanism of the central stalk subunits to proton translocation.</text>
</comment>
<evidence type="ECO:0000313" key="9">
    <source>
        <dbReference type="Proteomes" id="UP001501821"/>
    </source>
</evidence>
<comment type="similarity">
    <text evidence="7">Belongs to the ATPase delta chain family.</text>
</comment>
<dbReference type="Pfam" id="PF00213">
    <property type="entry name" value="OSCP"/>
    <property type="match status" value="1"/>
</dbReference>
<protein>
    <recommendedName>
        <fullName evidence="7">ATP synthase subunit delta</fullName>
    </recommendedName>
    <alternativeName>
        <fullName evidence="7">ATP synthase F(1) sector subunit delta</fullName>
    </alternativeName>
    <alternativeName>
        <fullName evidence="7">F-type ATPase subunit delta</fullName>
        <shortName evidence="7">F-ATPase subunit delta</shortName>
    </alternativeName>
</protein>